<accession>A0A5C6C3N1</accession>
<gene>
    <name evidence="1" type="ORF">Poly21_07910</name>
</gene>
<proteinExistence type="predicted"/>
<name>A0A5C6C3N1_9BACT</name>
<evidence type="ECO:0000313" key="2">
    <source>
        <dbReference type="Proteomes" id="UP000319908"/>
    </source>
</evidence>
<keyword evidence="2" id="KW-1185">Reference proteome</keyword>
<evidence type="ECO:0000313" key="1">
    <source>
        <dbReference type="EMBL" id="TWU18627.1"/>
    </source>
</evidence>
<dbReference type="AlphaFoldDB" id="A0A5C6C3N1"/>
<sequence length="65" mass="7011">MIKETPATSLTIAGVSHSMLYATTRVTTPEPTVLPASRMAKWSPWLIAIGCFSAMLKRTPSPGIH</sequence>
<comment type="caution">
    <text evidence="1">The sequence shown here is derived from an EMBL/GenBank/DDBJ whole genome shotgun (WGS) entry which is preliminary data.</text>
</comment>
<reference evidence="1 2" key="1">
    <citation type="journal article" date="2020" name="Antonie Van Leeuwenhoek">
        <title>Rhodopirellula heiligendammensis sp. nov., Rhodopirellula pilleata sp. nov., and Rhodopirellula solitaria sp. nov. isolated from natural or artificial marine surfaces in Northern Germany and California, USA, and emended description of the genus Rhodopirellula.</title>
        <authorList>
            <person name="Kallscheuer N."/>
            <person name="Wiegand S."/>
            <person name="Jogler M."/>
            <person name="Boedeker C."/>
            <person name="Peeters S.H."/>
            <person name="Rast P."/>
            <person name="Heuer A."/>
            <person name="Jetten M.S.M."/>
            <person name="Rohde M."/>
            <person name="Jogler C."/>
        </authorList>
    </citation>
    <scope>NUCLEOTIDE SEQUENCE [LARGE SCALE GENOMIC DNA]</scope>
    <source>
        <strain evidence="1 2">Poly21</strain>
    </source>
</reference>
<dbReference type="EMBL" id="SJPU01000001">
    <property type="protein sequence ID" value="TWU18627.1"/>
    <property type="molecule type" value="Genomic_DNA"/>
</dbReference>
<organism evidence="1 2">
    <name type="scientific">Allorhodopirellula heiligendammensis</name>
    <dbReference type="NCBI Taxonomy" id="2714739"/>
    <lineage>
        <taxon>Bacteria</taxon>
        <taxon>Pseudomonadati</taxon>
        <taxon>Planctomycetota</taxon>
        <taxon>Planctomycetia</taxon>
        <taxon>Pirellulales</taxon>
        <taxon>Pirellulaceae</taxon>
        <taxon>Allorhodopirellula</taxon>
    </lineage>
</organism>
<protein>
    <submittedName>
        <fullName evidence="1">Uncharacterized protein</fullName>
    </submittedName>
</protein>
<dbReference type="Proteomes" id="UP000319908">
    <property type="component" value="Unassembled WGS sequence"/>
</dbReference>